<dbReference type="PROSITE" id="PS50994">
    <property type="entry name" value="INTEGRASE"/>
    <property type="match status" value="1"/>
</dbReference>
<evidence type="ECO:0000259" key="12">
    <source>
        <dbReference type="PROSITE" id="PS50994"/>
    </source>
</evidence>
<evidence type="ECO:0000256" key="1">
    <source>
        <dbReference type="ARBA" id="ARBA00022722"/>
    </source>
</evidence>
<keyword evidence="7" id="KW-0695">RNA-directed DNA polymerase</keyword>
<dbReference type="SUPFAM" id="SSF53098">
    <property type="entry name" value="Ribonuclease H-like"/>
    <property type="match status" value="1"/>
</dbReference>
<evidence type="ECO:0000256" key="7">
    <source>
        <dbReference type="ARBA" id="ARBA00022918"/>
    </source>
</evidence>
<dbReference type="GO" id="GO:0016787">
    <property type="term" value="F:hydrolase activity"/>
    <property type="evidence" value="ECO:0007669"/>
    <property type="project" value="UniProtKB-KW"/>
</dbReference>
<dbReference type="GO" id="GO:0046872">
    <property type="term" value="F:metal ion binding"/>
    <property type="evidence" value="ECO:0007669"/>
    <property type="project" value="UniProtKB-KW"/>
</dbReference>
<dbReference type="GO" id="GO:0003887">
    <property type="term" value="F:DNA-directed DNA polymerase activity"/>
    <property type="evidence" value="ECO:0007669"/>
    <property type="project" value="UniProtKB-KW"/>
</dbReference>
<organism evidence="13 14">
    <name type="scientific">Corchorus olitorius</name>
    <dbReference type="NCBI Taxonomy" id="93759"/>
    <lineage>
        <taxon>Eukaryota</taxon>
        <taxon>Viridiplantae</taxon>
        <taxon>Streptophyta</taxon>
        <taxon>Embryophyta</taxon>
        <taxon>Tracheophyta</taxon>
        <taxon>Spermatophyta</taxon>
        <taxon>Magnoliopsida</taxon>
        <taxon>eudicotyledons</taxon>
        <taxon>Gunneridae</taxon>
        <taxon>Pentapetalae</taxon>
        <taxon>rosids</taxon>
        <taxon>malvids</taxon>
        <taxon>Malvales</taxon>
        <taxon>Malvaceae</taxon>
        <taxon>Grewioideae</taxon>
        <taxon>Apeibeae</taxon>
        <taxon>Corchorus</taxon>
    </lineage>
</organism>
<dbReference type="PROSITE" id="PS50013">
    <property type="entry name" value="CHROMO_2"/>
    <property type="match status" value="1"/>
</dbReference>
<keyword evidence="3" id="KW-0255">Endonuclease</keyword>
<feature type="domain" description="Integrase catalytic" evidence="12">
    <location>
        <begin position="1"/>
        <end position="122"/>
    </location>
</feature>
<dbReference type="Gene3D" id="2.40.50.40">
    <property type="match status" value="1"/>
</dbReference>
<dbReference type="InterPro" id="IPR001584">
    <property type="entry name" value="Integrase_cat-core"/>
</dbReference>
<keyword evidence="4" id="KW-0378">Hydrolase</keyword>
<gene>
    <name evidence="13" type="ORF">COLO4_03052</name>
</gene>
<dbReference type="OrthoDB" id="1739418at2759"/>
<dbReference type="GO" id="GO:0003964">
    <property type="term" value="F:RNA-directed DNA polymerase activity"/>
    <property type="evidence" value="ECO:0007669"/>
    <property type="project" value="UniProtKB-KW"/>
</dbReference>
<keyword evidence="5" id="KW-0460">Magnesium</keyword>
<dbReference type="Proteomes" id="UP000187203">
    <property type="component" value="Unassembled WGS sequence"/>
</dbReference>
<keyword evidence="6" id="KW-0229">DNA integration</keyword>
<evidence type="ECO:0000256" key="10">
    <source>
        <dbReference type="SAM" id="MobiDB-lite"/>
    </source>
</evidence>
<evidence type="ECO:0000256" key="9">
    <source>
        <dbReference type="ARBA" id="ARBA00023172"/>
    </source>
</evidence>
<feature type="region of interest" description="Disordered" evidence="10">
    <location>
        <begin position="321"/>
        <end position="350"/>
    </location>
</feature>
<dbReference type="GO" id="GO:0015074">
    <property type="term" value="P:DNA integration"/>
    <property type="evidence" value="ECO:0007669"/>
    <property type="project" value="UniProtKB-KW"/>
</dbReference>
<dbReference type="SUPFAM" id="SSF54160">
    <property type="entry name" value="Chromo domain-like"/>
    <property type="match status" value="1"/>
</dbReference>
<evidence type="ECO:0000256" key="4">
    <source>
        <dbReference type="ARBA" id="ARBA00022801"/>
    </source>
</evidence>
<evidence type="ECO:0000313" key="13">
    <source>
        <dbReference type="EMBL" id="OMP12543.1"/>
    </source>
</evidence>
<evidence type="ECO:0000256" key="5">
    <source>
        <dbReference type="ARBA" id="ARBA00022842"/>
    </source>
</evidence>
<keyword evidence="8" id="KW-0548">Nucleotidyltransferase</keyword>
<dbReference type="InterPro" id="IPR016197">
    <property type="entry name" value="Chromo-like_dom_sf"/>
</dbReference>
<dbReference type="Pfam" id="PF00385">
    <property type="entry name" value="Chromo"/>
    <property type="match status" value="1"/>
</dbReference>
<dbReference type="STRING" id="93759.A0A1R3KZK7"/>
<dbReference type="GO" id="GO:0006310">
    <property type="term" value="P:DNA recombination"/>
    <property type="evidence" value="ECO:0007669"/>
    <property type="project" value="UniProtKB-KW"/>
</dbReference>
<dbReference type="Pfam" id="PF25597">
    <property type="entry name" value="SH3_retrovirus"/>
    <property type="match status" value="1"/>
</dbReference>
<dbReference type="GO" id="GO:0003676">
    <property type="term" value="F:nucleic acid binding"/>
    <property type="evidence" value="ECO:0007669"/>
    <property type="project" value="InterPro"/>
</dbReference>
<feature type="domain" description="Chromo" evidence="11">
    <location>
        <begin position="260"/>
        <end position="309"/>
    </location>
</feature>
<dbReference type="Gene3D" id="3.30.420.10">
    <property type="entry name" value="Ribonuclease H-like superfamily/Ribonuclease H"/>
    <property type="match status" value="1"/>
</dbReference>
<keyword evidence="14" id="KW-1185">Reference proteome</keyword>
<dbReference type="PANTHER" id="PTHR42648:SF11">
    <property type="entry name" value="TRANSPOSON TY4-P GAG-POL POLYPROTEIN"/>
    <property type="match status" value="1"/>
</dbReference>
<dbReference type="InterPro" id="IPR036397">
    <property type="entry name" value="RNaseH_sf"/>
</dbReference>
<dbReference type="InterPro" id="IPR012337">
    <property type="entry name" value="RNaseH-like_sf"/>
</dbReference>
<evidence type="ECO:0000313" key="14">
    <source>
        <dbReference type="Proteomes" id="UP000187203"/>
    </source>
</evidence>
<proteinExistence type="predicted"/>
<dbReference type="InterPro" id="IPR039537">
    <property type="entry name" value="Retrotran_Ty1/copia-like"/>
</dbReference>
<evidence type="ECO:0000256" key="3">
    <source>
        <dbReference type="ARBA" id="ARBA00022759"/>
    </source>
</evidence>
<keyword evidence="9" id="KW-0233">DNA recombination</keyword>
<name>A0A1R3KZK7_9ROSI</name>
<reference evidence="14" key="1">
    <citation type="submission" date="2013-09" db="EMBL/GenBank/DDBJ databases">
        <title>Corchorus olitorius genome sequencing.</title>
        <authorList>
            <person name="Alam M."/>
            <person name="Haque M.S."/>
            <person name="Islam M.S."/>
            <person name="Emdad E.M."/>
            <person name="Islam M.M."/>
            <person name="Ahmed B."/>
            <person name="Halim A."/>
            <person name="Hossen Q.M.M."/>
            <person name="Hossain M.Z."/>
            <person name="Ahmed R."/>
            <person name="Khan M.M."/>
            <person name="Islam R."/>
            <person name="Rashid M.M."/>
            <person name="Khan S.A."/>
            <person name="Rahman M.S."/>
            <person name="Alam M."/>
            <person name="Yahiya A.S."/>
            <person name="Khan M.S."/>
            <person name="Azam M.S."/>
            <person name="Haque T."/>
            <person name="Lashkar M.Z.H."/>
            <person name="Akhand A.I."/>
            <person name="Morshed G."/>
            <person name="Roy S."/>
            <person name="Uddin K.S."/>
            <person name="Rabeya T."/>
            <person name="Hossain A.S."/>
            <person name="Chowdhury A."/>
            <person name="Snigdha A.R."/>
            <person name="Mortoza M.S."/>
            <person name="Matin S.A."/>
            <person name="Hoque S.M.E."/>
            <person name="Islam M.K."/>
            <person name="Roy D.K."/>
            <person name="Haider R."/>
            <person name="Moosa M.M."/>
            <person name="Elias S.M."/>
            <person name="Hasan A.M."/>
            <person name="Jahan S."/>
            <person name="Shafiuddin M."/>
            <person name="Mahmood N."/>
            <person name="Shommy N.S."/>
        </authorList>
    </citation>
    <scope>NUCLEOTIDE SEQUENCE [LARGE SCALE GENOMIC DNA]</scope>
    <source>
        <strain evidence="14">cv. O-4</strain>
    </source>
</reference>
<evidence type="ECO:0000256" key="6">
    <source>
        <dbReference type="ARBA" id="ARBA00022908"/>
    </source>
</evidence>
<keyword evidence="8" id="KW-0808">Transferase</keyword>
<dbReference type="EMBL" id="AWUE01008998">
    <property type="protein sequence ID" value="OMP12543.1"/>
    <property type="molecule type" value="Genomic_DNA"/>
</dbReference>
<dbReference type="PANTHER" id="PTHR42648">
    <property type="entry name" value="TRANSPOSASE, PUTATIVE-RELATED"/>
    <property type="match status" value="1"/>
</dbReference>
<dbReference type="CDD" id="cd00024">
    <property type="entry name" value="CD_CSD"/>
    <property type="match status" value="1"/>
</dbReference>
<evidence type="ECO:0000259" key="11">
    <source>
        <dbReference type="PROSITE" id="PS50013"/>
    </source>
</evidence>
<dbReference type="InterPro" id="IPR000953">
    <property type="entry name" value="Chromo/chromo_shadow_dom"/>
</dbReference>
<comment type="caution">
    <text evidence="13">The sequence shown here is derived from an EMBL/GenBank/DDBJ whole genome shotgun (WGS) entry which is preliminary data.</text>
</comment>
<dbReference type="GO" id="GO:0004519">
    <property type="term" value="F:endonuclease activity"/>
    <property type="evidence" value="ECO:0007669"/>
    <property type="project" value="UniProtKB-KW"/>
</dbReference>
<dbReference type="InterPro" id="IPR057670">
    <property type="entry name" value="SH3_retrovirus"/>
</dbReference>
<keyword evidence="2" id="KW-0479">Metal-binding</keyword>
<evidence type="ECO:0000256" key="2">
    <source>
        <dbReference type="ARBA" id="ARBA00022723"/>
    </source>
</evidence>
<protein>
    <recommendedName>
        <fullName evidence="15">Chromo domain-containing protein</fullName>
    </recommendedName>
</protein>
<feature type="compositionally biased region" description="Low complexity" evidence="10">
    <location>
        <begin position="321"/>
        <end position="342"/>
    </location>
</feature>
<keyword evidence="8" id="KW-0239">DNA-directed DNA polymerase</keyword>
<evidence type="ECO:0008006" key="15">
    <source>
        <dbReference type="Google" id="ProtNLM"/>
    </source>
</evidence>
<evidence type="ECO:0000256" key="8">
    <source>
        <dbReference type="ARBA" id="ARBA00022932"/>
    </source>
</evidence>
<dbReference type="AlphaFoldDB" id="A0A1R3KZK7"/>
<keyword evidence="1" id="KW-0540">Nuclease</keyword>
<dbReference type="SMART" id="SM00298">
    <property type="entry name" value="CHROMO"/>
    <property type="match status" value="1"/>
</dbReference>
<dbReference type="InterPro" id="IPR023780">
    <property type="entry name" value="Chromo_domain"/>
</dbReference>
<sequence length="365" mass="40330">MSDIKREMIEIIKTSTTISGRKPRLVVSDLGKEFDNGTTARYCADNGIKLQPTPARAKELNGVAEKSVDTVKNHVRTMLLAGRVPDHMGWKYALQHHVYLWNRTHIGKATSKTPYEMMFKREPSIMHVGVFGCDAYVHVDRSQRETTFSPKGEPGIYLGHDSRINCATVWMVHTGKILRVKDVIFREGSFTHIKAEVSGNRGSVASMDIADLFPPAEDDLVAESLGNDGDDDDGRDDDGVDKLETIDDSDSEVAQDDPRYEVSAIVDKRLRSDGGTDYSVKWKGYSSTTWEPADVIRQDAPTAVKAYEDFVAKRSSARVTRSAARRSATVSGQHVQSSSSSDYDGDDDDEKSSLAAVRFAAAKCL</sequence>
<accession>A0A1R3KZK7</accession>